<dbReference type="GO" id="GO:0043565">
    <property type="term" value="F:sequence-specific DNA binding"/>
    <property type="evidence" value="ECO:0007669"/>
    <property type="project" value="TreeGrafter"/>
</dbReference>
<proteinExistence type="predicted"/>
<dbReference type="GO" id="GO:0042795">
    <property type="term" value="P:snRNA transcription by RNA polymerase II"/>
    <property type="evidence" value="ECO:0007669"/>
    <property type="project" value="TreeGrafter"/>
</dbReference>
<dbReference type="RefSeq" id="XP_020467199.1">
    <property type="nucleotide sequence ID" value="XM_020611543.1"/>
</dbReference>
<keyword evidence="2" id="KW-0812">Transmembrane</keyword>
<evidence type="ECO:0000313" key="3">
    <source>
        <dbReference type="Ensembl" id="ENSMALP00000009588.1"/>
    </source>
</evidence>
<dbReference type="Proteomes" id="UP000261600">
    <property type="component" value="Unplaced"/>
</dbReference>
<dbReference type="Ensembl" id="ENSMALT00000009790.1">
    <property type="protein sequence ID" value="ENSMALP00000009588.1"/>
    <property type="gene ID" value="ENSMALG00000006812.1"/>
</dbReference>
<dbReference type="AlphaFoldDB" id="A0A3Q3IVR9"/>
<dbReference type="PANTHER" id="PTHR15131:SF3">
    <property type="entry name" value="SNRNA-ACTIVATING PROTEIN COMPLEX SUBUNIT 1"/>
    <property type="match status" value="1"/>
</dbReference>
<dbReference type="InterPro" id="IPR019188">
    <property type="entry name" value="SNAPC1"/>
</dbReference>
<reference evidence="3" key="2">
    <citation type="submission" date="2025-09" db="UniProtKB">
        <authorList>
            <consortium name="Ensembl"/>
        </authorList>
    </citation>
    <scope>IDENTIFICATION</scope>
</reference>
<dbReference type="GO" id="GO:0019185">
    <property type="term" value="C:snRNA-activating protein complex"/>
    <property type="evidence" value="ECO:0007669"/>
    <property type="project" value="TreeGrafter"/>
</dbReference>
<accession>A0A3Q3IVR9</accession>
<dbReference type="CTD" id="393224"/>
<feature type="region of interest" description="Disordered" evidence="1">
    <location>
        <begin position="271"/>
        <end position="314"/>
    </location>
</feature>
<dbReference type="Pfam" id="PF09808">
    <property type="entry name" value="SNAPC1"/>
    <property type="match status" value="1"/>
</dbReference>
<dbReference type="GO" id="GO:0042796">
    <property type="term" value="P:snRNA transcription by RNA polymerase III"/>
    <property type="evidence" value="ECO:0007669"/>
    <property type="project" value="TreeGrafter"/>
</dbReference>
<reference evidence="3" key="1">
    <citation type="submission" date="2025-08" db="UniProtKB">
        <authorList>
            <consortium name="Ensembl"/>
        </authorList>
    </citation>
    <scope>IDENTIFICATION</scope>
</reference>
<protein>
    <recommendedName>
        <fullName evidence="5">Small nuclear RNA activating complex, polypeptide 1b</fullName>
    </recommendedName>
</protein>
<keyword evidence="4" id="KW-1185">Reference proteome</keyword>
<dbReference type="STRING" id="43700.ENSMALP00000009588"/>
<evidence type="ECO:0008006" key="5">
    <source>
        <dbReference type="Google" id="ProtNLM"/>
    </source>
</evidence>
<sequence>MKRGEMDYCRKQVKSDCEELLSRFQRAESVRFEIFSRIWREMKFSHIFYGTLRREKRLFSRLILDTACVFFLPPYSFQIRAGGLYLLYSLYRCQTASPSEQIRLALKDWEDVKKFEKDAVDARHLDVVYILRHLMFLKAFHFTAMPGLLAFKKKRKGEHLVPCEDFIEQTSRPQELINIELLEELTHIHEVYEKLKTSVFLTAKRTDPSVNLIRKDLVPQLHSTVMDFYKWQQRKDGPDLDEDSSEGTSSQQDCPRRAELLASIKSKAYGQAAEASKSRRHRQVELDFTSNDTGTSNTPAHSRTSKPSLKARTNESVHVSGDMWKEAAAPTLISRLTTLDFAPEDKPKPYRKFKW</sequence>
<name>A0A3Q3IVR9_MONAL</name>
<dbReference type="GeneID" id="109966600"/>
<dbReference type="PANTHER" id="PTHR15131">
    <property type="entry name" value="SMALL NUCLEAR RNA ACTIVATING COMPLEX, POLYPEPTIDE 1"/>
    <property type="match status" value="1"/>
</dbReference>
<feature type="region of interest" description="Disordered" evidence="1">
    <location>
        <begin position="235"/>
        <end position="255"/>
    </location>
</feature>
<keyword evidence="2" id="KW-0472">Membrane</keyword>
<evidence type="ECO:0000256" key="2">
    <source>
        <dbReference type="SAM" id="Phobius"/>
    </source>
</evidence>
<evidence type="ECO:0000313" key="4">
    <source>
        <dbReference type="Proteomes" id="UP000261600"/>
    </source>
</evidence>
<evidence type="ECO:0000256" key="1">
    <source>
        <dbReference type="SAM" id="MobiDB-lite"/>
    </source>
</evidence>
<dbReference type="KEGG" id="malb:109966600"/>
<organism evidence="3 4">
    <name type="scientific">Monopterus albus</name>
    <name type="common">Swamp eel</name>
    <dbReference type="NCBI Taxonomy" id="43700"/>
    <lineage>
        <taxon>Eukaryota</taxon>
        <taxon>Metazoa</taxon>
        <taxon>Chordata</taxon>
        <taxon>Craniata</taxon>
        <taxon>Vertebrata</taxon>
        <taxon>Euteleostomi</taxon>
        <taxon>Actinopterygii</taxon>
        <taxon>Neopterygii</taxon>
        <taxon>Teleostei</taxon>
        <taxon>Neoteleostei</taxon>
        <taxon>Acanthomorphata</taxon>
        <taxon>Anabantaria</taxon>
        <taxon>Synbranchiformes</taxon>
        <taxon>Synbranchidae</taxon>
        <taxon>Monopterus</taxon>
    </lineage>
</organism>
<feature type="compositionally biased region" description="Polar residues" evidence="1">
    <location>
        <begin position="288"/>
        <end position="307"/>
    </location>
</feature>
<dbReference type="OrthoDB" id="20127at2759"/>
<feature type="transmembrane region" description="Helical" evidence="2">
    <location>
        <begin position="58"/>
        <end position="77"/>
    </location>
</feature>
<keyword evidence="2" id="KW-1133">Transmembrane helix</keyword>